<reference evidence="4" key="1">
    <citation type="submission" date="2017-07" db="EMBL/GenBank/DDBJ databases">
        <title>Taro Niue Genome Assembly and Annotation.</title>
        <authorList>
            <person name="Atibalentja N."/>
            <person name="Keating K."/>
            <person name="Fields C.J."/>
        </authorList>
    </citation>
    <scope>NUCLEOTIDE SEQUENCE</scope>
    <source>
        <strain evidence="4">Niue_2</strain>
        <tissue evidence="4">Leaf</tissue>
    </source>
</reference>
<dbReference type="InterPro" id="IPR013785">
    <property type="entry name" value="Aldolase_TIM"/>
</dbReference>
<dbReference type="InterPro" id="IPR001852">
    <property type="entry name" value="PdxS/SNZ"/>
</dbReference>
<evidence type="ECO:0000256" key="1">
    <source>
        <dbReference type="ARBA" id="ARBA00007281"/>
    </source>
</evidence>
<accession>A0A843TDC5</accession>
<sequence length="73" mass="8370">MIRNKGEAKNGNVCHVRSVMGDIWALRNMDDDEVFSFVKCITAPYDLGHAYDQRLILPHIYVCSIMGDILDHF</sequence>
<dbReference type="Gene3D" id="3.20.20.70">
    <property type="entry name" value="Aldolase class I"/>
    <property type="match status" value="1"/>
</dbReference>
<comment type="similarity">
    <text evidence="1 2">Belongs to the PdxS/SNZ family.</text>
</comment>
<proteinExistence type="inferred from homology"/>
<feature type="domain" description="PdxS/SNZ N-terminal" evidence="3">
    <location>
        <begin position="1"/>
        <end position="59"/>
    </location>
</feature>
<evidence type="ECO:0000256" key="2">
    <source>
        <dbReference type="PROSITE-ProRule" id="PRU00481"/>
    </source>
</evidence>
<evidence type="ECO:0000313" key="5">
    <source>
        <dbReference type="Proteomes" id="UP000652761"/>
    </source>
</evidence>
<organism evidence="4 5">
    <name type="scientific">Colocasia esculenta</name>
    <name type="common">Wild taro</name>
    <name type="synonym">Arum esculentum</name>
    <dbReference type="NCBI Taxonomy" id="4460"/>
    <lineage>
        <taxon>Eukaryota</taxon>
        <taxon>Viridiplantae</taxon>
        <taxon>Streptophyta</taxon>
        <taxon>Embryophyta</taxon>
        <taxon>Tracheophyta</taxon>
        <taxon>Spermatophyta</taxon>
        <taxon>Magnoliopsida</taxon>
        <taxon>Liliopsida</taxon>
        <taxon>Araceae</taxon>
        <taxon>Aroideae</taxon>
        <taxon>Colocasieae</taxon>
        <taxon>Colocasia</taxon>
    </lineage>
</organism>
<dbReference type="EMBL" id="NMUH01000028">
    <property type="protein sequence ID" value="MQL69065.1"/>
    <property type="molecule type" value="Genomic_DNA"/>
</dbReference>
<dbReference type="AlphaFoldDB" id="A0A843TDC5"/>
<name>A0A843TDC5_COLES</name>
<dbReference type="InterPro" id="IPR033755">
    <property type="entry name" value="PdxS/SNZ_N"/>
</dbReference>
<protein>
    <recommendedName>
        <fullName evidence="3">PdxS/SNZ N-terminal domain-containing protein</fullName>
    </recommendedName>
</protein>
<dbReference type="Proteomes" id="UP000652761">
    <property type="component" value="Unassembled WGS sequence"/>
</dbReference>
<keyword evidence="5" id="KW-1185">Reference proteome</keyword>
<evidence type="ECO:0000313" key="4">
    <source>
        <dbReference type="EMBL" id="MQL69065.1"/>
    </source>
</evidence>
<gene>
    <name evidence="4" type="ORF">Taro_001335</name>
</gene>
<comment type="caution">
    <text evidence="4">The sequence shown here is derived from an EMBL/GenBank/DDBJ whole genome shotgun (WGS) entry which is preliminary data.</text>
</comment>
<dbReference type="Pfam" id="PF01680">
    <property type="entry name" value="SOR_SNZ"/>
    <property type="match status" value="1"/>
</dbReference>
<evidence type="ECO:0000259" key="3">
    <source>
        <dbReference type="Pfam" id="PF01680"/>
    </source>
</evidence>
<dbReference type="GO" id="GO:0042823">
    <property type="term" value="P:pyridoxal phosphate biosynthetic process"/>
    <property type="evidence" value="ECO:0007669"/>
    <property type="project" value="InterPro"/>
</dbReference>
<dbReference type="PROSITE" id="PS51129">
    <property type="entry name" value="PDXS_SNZ_2"/>
    <property type="match status" value="1"/>
</dbReference>
<dbReference type="OrthoDB" id="1931010at2759"/>